<dbReference type="EMBL" id="NAJP01000001">
    <property type="protein sequence ID" value="TKA49670.1"/>
    <property type="molecule type" value="Genomic_DNA"/>
</dbReference>
<feature type="domain" description="Asteroid" evidence="3">
    <location>
        <begin position="149"/>
        <end position="395"/>
    </location>
</feature>
<sequence>MGIPGFFSRMTAAGYADTTKEIGRRGGRGQAHAIIDGPAFAYHVLRIAENRANSHGLAGTWIGSAASYADCALAAVRWLGELEEFGFVVDTIFFDGALPASKRATRIKRLTVLAAELDLYRRRYEKLLLSRAGEGELAEFRRSQKGLVPPFLVQAVQEALLSSRFKDVVYSCPGEADDFCVAAARKACTFHPDQHVAIFTNDSDLAVFDSGKQTRIVLLNTFETCVDDATEFATATVFWPSRIAAKIRCPDLIELAFYLSQNPSDSVAKLVSWIEPGKLPRDRAFRKFSDLYQAAVEDKLAILQRKESERQLLLGLDARVAELVDQVKTRTPLKNGSSEFDIFLPFLIDDSSKASAWRIGSFVRDVAYQILLDAGECQNAVLEHKRAGNGISTRKATSVGDSKLQSELHRLSKFFTIGSSWTLSCTAVERWRFAIIKLMVGDFMREEIWLPSPEELMLVLRGYECTYWTHVQLSAFFQSMIYSIRMLLQMMRYVDRTDGFDKNDRMPSKSKKSFKALLETLEGMPGIAEFFQPNPDMEKAVSKPEWTAQLDECLQSVDKIWKSQQSKADKKVKKPKKIYDKETGAKKLKRMATVDEQEKDRLAGNPFAALARE</sequence>
<dbReference type="Pfam" id="PF12813">
    <property type="entry name" value="XPG_I_2"/>
    <property type="match status" value="1"/>
</dbReference>
<feature type="compositionally biased region" description="Basic and acidic residues" evidence="2">
    <location>
        <begin position="592"/>
        <end position="602"/>
    </location>
</feature>
<gene>
    <name evidence="6" type="ORF">B0A54_00338</name>
    <name evidence="4" type="ORF">LTR82_009481</name>
    <name evidence="5" type="ORF">LTR91_013330</name>
</gene>
<protein>
    <recommendedName>
        <fullName evidence="3">Asteroid domain-containing protein</fullName>
    </recommendedName>
</protein>
<evidence type="ECO:0000313" key="7">
    <source>
        <dbReference type="Proteomes" id="UP000310066"/>
    </source>
</evidence>
<evidence type="ECO:0000313" key="5">
    <source>
        <dbReference type="EMBL" id="KAK0977417.1"/>
    </source>
</evidence>
<evidence type="ECO:0000313" key="8">
    <source>
        <dbReference type="Proteomes" id="UP001175353"/>
    </source>
</evidence>
<reference evidence="6 7" key="1">
    <citation type="submission" date="2017-03" db="EMBL/GenBank/DDBJ databases">
        <title>Genomes of endolithic fungi from Antarctica.</title>
        <authorList>
            <person name="Coleine C."/>
            <person name="Masonjones S."/>
            <person name="Stajich J.E."/>
        </authorList>
    </citation>
    <scope>NUCLEOTIDE SEQUENCE [LARGE SCALE GENOMIC DNA]</scope>
    <source>
        <strain evidence="6 7">CCFEE 5311</strain>
    </source>
</reference>
<dbReference type="Gene3D" id="3.40.50.1010">
    <property type="entry name" value="5'-nuclease"/>
    <property type="match status" value="1"/>
</dbReference>
<dbReference type="EMBL" id="JAUJLE010000134">
    <property type="protein sequence ID" value="KAK0977417.1"/>
    <property type="molecule type" value="Genomic_DNA"/>
</dbReference>
<reference evidence="5" key="3">
    <citation type="submission" date="2023-06" db="EMBL/GenBank/DDBJ databases">
        <title>Black Yeasts Isolated from many extreme environments.</title>
        <authorList>
            <person name="Coleine C."/>
            <person name="Stajich J.E."/>
            <person name="Selbmann L."/>
        </authorList>
    </citation>
    <scope>NUCLEOTIDE SEQUENCE</scope>
    <source>
        <strain evidence="5">CCFEE 5200</strain>
    </source>
</reference>
<name>A0A4U0VK38_9PEZI</name>
<dbReference type="PANTHER" id="PTHR15665:SF1">
    <property type="entry name" value="PROTEIN ASTEROID HOMOLOG 1"/>
    <property type="match status" value="1"/>
</dbReference>
<dbReference type="Proteomes" id="UP001175353">
    <property type="component" value="Unassembled WGS sequence"/>
</dbReference>
<dbReference type="EMBL" id="JASUXU010000030">
    <property type="protein sequence ID" value="KAK0319416.1"/>
    <property type="molecule type" value="Genomic_DNA"/>
</dbReference>
<dbReference type="Proteomes" id="UP000310066">
    <property type="component" value="Unassembled WGS sequence"/>
</dbReference>
<dbReference type="SUPFAM" id="SSF88723">
    <property type="entry name" value="PIN domain-like"/>
    <property type="match status" value="1"/>
</dbReference>
<evidence type="ECO:0000259" key="3">
    <source>
        <dbReference type="Pfam" id="PF12813"/>
    </source>
</evidence>
<proteinExistence type="inferred from homology"/>
<dbReference type="InterPro" id="IPR029060">
    <property type="entry name" value="PIN-like_dom_sf"/>
</dbReference>
<dbReference type="Proteomes" id="UP001168146">
    <property type="component" value="Unassembled WGS sequence"/>
</dbReference>
<evidence type="ECO:0000313" key="6">
    <source>
        <dbReference type="EMBL" id="TKA49670.1"/>
    </source>
</evidence>
<keyword evidence="8" id="KW-1185">Reference proteome</keyword>
<reference evidence="4" key="2">
    <citation type="submission" date="2021-12" db="EMBL/GenBank/DDBJ databases">
        <title>Black yeast isolated from Biological Soil Crust.</title>
        <authorList>
            <person name="Kurbessoian T."/>
        </authorList>
    </citation>
    <scope>NUCLEOTIDE SEQUENCE</scope>
    <source>
        <strain evidence="4">CCFEE 5208</strain>
    </source>
</reference>
<organism evidence="6 7">
    <name type="scientific">Friedmanniomyces endolithicus</name>
    <dbReference type="NCBI Taxonomy" id="329885"/>
    <lineage>
        <taxon>Eukaryota</taxon>
        <taxon>Fungi</taxon>
        <taxon>Dikarya</taxon>
        <taxon>Ascomycota</taxon>
        <taxon>Pezizomycotina</taxon>
        <taxon>Dothideomycetes</taxon>
        <taxon>Dothideomycetidae</taxon>
        <taxon>Mycosphaerellales</taxon>
        <taxon>Teratosphaeriaceae</taxon>
        <taxon>Friedmanniomyces</taxon>
    </lineage>
</organism>
<comment type="similarity">
    <text evidence="1">Belongs to the asteroid family.</text>
</comment>
<dbReference type="STRING" id="329885.A0A4U0VK38"/>
<dbReference type="AlphaFoldDB" id="A0A4U0VK38"/>
<accession>A0A4U0VK38</accession>
<dbReference type="InterPro" id="IPR026832">
    <property type="entry name" value="Asteroid"/>
</dbReference>
<dbReference type="PANTHER" id="PTHR15665">
    <property type="entry name" value="ASTEROID PROTEIN"/>
    <property type="match status" value="1"/>
</dbReference>
<evidence type="ECO:0000256" key="1">
    <source>
        <dbReference type="ARBA" id="ARBA00007398"/>
    </source>
</evidence>
<feature type="region of interest" description="Disordered" evidence="2">
    <location>
        <begin position="590"/>
        <end position="613"/>
    </location>
</feature>
<evidence type="ECO:0000313" key="4">
    <source>
        <dbReference type="EMBL" id="KAK0319416.1"/>
    </source>
</evidence>
<dbReference type="InterPro" id="IPR039436">
    <property type="entry name" value="Asteroid_dom"/>
</dbReference>
<comment type="caution">
    <text evidence="6">The sequence shown here is derived from an EMBL/GenBank/DDBJ whole genome shotgun (WGS) entry which is preliminary data.</text>
</comment>
<evidence type="ECO:0000256" key="2">
    <source>
        <dbReference type="SAM" id="MobiDB-lite"/>
    </source>
</evidence>
<dbReference type="OrthoDB" id="5297549at2759"/>